<dbReference type="GO" id="GO:0005634">
    <property type="term" value="C:nucleus"/>
    <property type="evidence" value="ECO:0007669"/>
    <property type="project" value="UniProtKB-SubCell"/>
</dbReference>
<dbReference type="InterPro" id="IPR029052">
    <property type="entry name" value="Metallo-depent_PP-like"/>
</dbReference>
<evidence type="ECO:0000256" key="13">
    <source>
        <dbReference type="SAM" id="MobiDB-lite"/>
    </source>
</evidence>
<gene>
    <name evidence="15" type="ORF">KQ657_005005</name>
</gene>
<dbReference type="GeneID" id="66118379"/>
<dbReference type="GO" id="GO:0008419">
    <property type="term" value="F:RNA lariat debranching enzyme activity"/>
    <property type="evidence" value="ECO:0007669"/>
    <property type="project" value="TreeGrafter"/>
</dbReference>
<sequence>MVHIAVEGCCHGQLNKIYSMLISSQVDLLLICGDFQAIRNRGDLQGMAVPAKYLQLGDFHEYYSGKRTAPVLTVFIGGNHESSSYLKELKYGGWVAPNIYFLGEYGTIWFRGLKISGLSGIYNSKSFLMNYYKDEILPYTEKSIRTVYHVNPKNTLKMLLEETPGDIVLSHDWPQGIELLGDSKRLFQTKPHFRADSIKGYLGSPVNKCLLQYLKPRYWFLSHMHVRYRVKFKHQLPSTQTQIPTNNKDLIDLDMDDDDINPEKIELDMESEDEDLKPSATKQTVSSPAPKRDTTEFLALDKCLPKRKYLEFLDIEPVQDHPSILHPDSLFYDRRSICINKVVETFIVQNEKEWKSLNSRSLIGKLPEKTPIYIKLMRLIAKELESEIKFADNDVALRIPENFEIIAPTLSQEKSDLDHKQVLTYWPNNQTEQYCKTFGIPNIKYRW</sequence>
<dbReference type="InterPro" id="IPR007708">
    <property type="entry name" value="DBR1_C"/>
</dbReference>
<protein>
    <recommendedName>
        <fullName evidence="14">Lariat debranching enzyme C-terminal domain-containing protein</fullName>
    </recommendedName>
</protein>
<organism evidence="15 16">
    <name type="scientific">Scheffersomyces spartinae</name>
    <dbReference type="NCBI Taxonomy" id="45513"/>
    <lineage>
        <taxon>Eukaryota</taxon>
        <taxon>Fungi</taxon>
        <taxon>Dikarya</taxon>
        <taxon>Ascomycota</taxon>
        <taxon>Saccharomycotina</taxon>
        <taxon>Pichiomycetes</taxon>
        <taxon>Debaryomycetaceae</taxon>
        <taxon>Scheffersomyces</taxon>
    </lineage>
</organism>
<feature type="region of interest" description="Disordered" evidence="13">
    <location>
        <begin position="269"/>
        <end position="291"/>
    </location>
</feature>
<evidence type="ECO:0000256" key="7">
    <source>
        <dbReference type="ARBA" id="ARBA00022723"/>
    </source>
</evidence>
<reference evidence="15" key="1">
    <citation type="submission" date="2021-03" db="EMBL/GenBank/DDBJ databases">
        <authorList>
            <person name="Palmer J.M."/>
        </authorList>
    </citation>
    <scope>NUCLEOTIDE SEQUENCE</scope>
    <source>
        <strain evidence="15">ARV_011</strain>
    </source>
</reference>
<keyword evidence="9" id="KW-0862">Zinc</keyword>
<evidence type="ECO:0000313" key="16">
    <source>
        <dbReference type="Proteomes" id="UP000790833"/>
    </source>
</evidence>
<evidence type="ECO:0000256" key="4">
    <source>
        <dbReference type="ARBA" id="ARBA00004123"/>
    </source>
</evidence>
<evidence type="ECO:0000256" key="1">
    <source>
        <dbReference type="ARBA" id="ARBA00001936"/>
    </source>
</evidence>
<dbReference type="Gene3D" id="3.60.21.10">
    <property type="match status" value="1"/>
</dbReference>
<comment type="similarity">
    <text evidence="5">Belongs to the lariat debranching enzyme family.</text>
</comment>
<keyword evidence="6" id="KW-0507">mRNA processing</keyword>
<dbReference type="AlphaFoldDB" id="A0A9P8AIE1"/>
<keyword evidence="10" id="KW-0408">Iron</keyword>
<comment type="cofactor">
    <cofactor evidence="3">
        <name>Fe(2+)</name>
        <dbReference type="ChEBI" id="CHEBI:29033"/>
    </cofactor>
</comment>
<comment type="cofactor">
    <cofactor evidence="2">
        <name>Zn(2+)</name>
        <dbReference type="ChEBI" id="CHEBI:29105"/>
    </cofactor>
</comment>
<dbReference type="InterPro" id="IPR041816">
    <property type="entry name" value="Dbr1_N"/>
</dbReference>
<keyword evidence="11" id="KW-0464">Manganese</keyword>
<evidence type="ECO:0000256" key="9">
    <source>
        <dbReference type="ARBA" id="ARBA00022833"/>
    </source>
</evidence>
<evidence type="ECO:0000256" key="8">
    <source>
        <dbReference type="ARBA" id="ARBA00022801"/>
    </source>
</evidence>
<evidence type="ECO:0000313" key="15">
    <source>
        <dbReference type="EMBL" id="KAG7194278.1"/>
    </source>
</evidence>
<dbReference type="PANTHER" id="PTHR12849:SF0">
    <property type="entry name" value="LARIAT DEBRANCHING ENZYME"/>
    <property type="match status" value="1"/>
</dbReference>
<dbReference type="OrthoDB" id="407609at2759"/>
<comment type="caution">
    <text evidence="15">The sequence shown here is derived from an EMBL/GenBank/DDBJ whole genome shotgun (WGS) entry which is preliminary data.</text>
</comment>
<dbReference type="Pfam" id="PF00149">
    <property type="entry name" value="Metallophos"/>
    <property type="match status" value="1"/>
</dbReference>
<dbReference type="Pfam" id="PF05011">
    <property type="entry name" value="DBR1"/>
    <property type="match status" value="1"/>
</dbReference>
<dbReference type="GO" id="GO:0000398">
    <property type="term" value="P:mRNA splicing, via spliceosome"/>
    <property type="evidence" value="ECO:0007669"/>
    <property type="project" value="TreeGrafter"/>
</dbReference>
<evidence type="ECO:0000256" key="5">
    <source>
        <dbReference type="ARBA" id="ARBA00006045"/>
    </source>
</evidence>
<keyword evidence="8" id="KW-0378">Hydrolase</keyword>
<evidence type="ECO:0000256" key="11">
    <source>
        <dbReference type="ARBA" id="ARBA00023211"/>
    </source>
</evidence>
<dbReference type="RefSeq" id="XP_043049825.1">
    <property type="nucleotide sequence ID" value="XM_043195652.1"/>
</dbReference>
<evidence type="ECO:0000256" key="6">
    <source>
        <dbReference type="ARBA" id="ARBA00022664"/>
    </source>
</evidence>
<comment type="cofactor">
    <cofactor evidence="1">
        <name>Mn(2+)</name>
        <dbReference type="ChEBI" id="CHEBI:29035"/>
    </cofactor>
</comment>
<keyword evidence="12" id="KW-0539">Nucleus</keyword>
<accession>A0A9P8AIE1</accession>
<dbReference type="SUPFAM" id="SSF56300">
    <property type="entry name" value="Metallo-dependent phosphatases"/>
    <property type="match status" value="1"/>
</dbReference>
<dbReference type="InterPro" id="IPR004843">
    <property type="entry name" value="Calcineurin-like_PHP"/>
</dbReference>
<evidence type="ECO:0000256" key="10">
    <source>
        <dbReference type="ARBA" id="ARBA00023004"/>
    </source>
</evidence>
<dbReference type="Proteomes" id="UP000790833">
    <property type="component" value="Unassembled WGS sequence"/>
</dbReference>
<evidence type="ECO:0000256" key="3">
    <source>
        <dbReference type="ARBA" id="ARBA00001954"/>
    </source>
</evidence>
<evidence type="ECO:0000256" key="12">
    <source>
        <dbReference type="ARBA" id="ARBA00023242"/>
    </source>
</evidence>
<keyword evidence="16" id="KW-1185">Reference proteome</keyword>
<dbReference type="CDD" id="cd00844">
    <property type="entry name" value="MPP_Dbr1_N"/>
    <property type="match status" value="1"/>
</dbReference>
<name>A0A9P8AIE1_9ASCO</name>
<dbReference type="GO" id="GO:0046872">
    <property type="term" value="F:metal ion binding"/>
    <property type="evidence" value="ECO:0007669"/>
    <property type="project" value="UniProtKB-KW"/>
</dbReference>
<dbReference type="EMBL" id="JAHMUF010000008">
    <property type="protein sequence ID" value="KAG7194278.1"/>
    <property type="molecule type" value="Genomic_DNA"/>
</dbReference>
<evidence type="ECO:0000256" key="2">
    <source>
        <dbReference type="ARBA" id="ARBA00001947"/>
    </source>
</evidence>
<feature type="domain" description="Lariat debranching enzyme C-terminal" evidence="14">
    <location>
        <begin position="285"/>
        <end position="444"/>
    </location>
</feature>
<keyword evidence="7" id="KW-0479">Metal-binding</keyword>
<dbReference type="SMART" id="SM01124">
    <property type="entry name" value="DBR1"/>
    <property type="match status" value="1"/>
</dbReference>
<comment type="subcellular location">
    <subcellularLocation>
        <location evidence="4">Nucleus</location>
    </subcellularLocation>
</comment>
<dbReference type="PANTHER" id="PTHR12849">
    <property type="entry name" value="RNA LARIAT DEBRANCHING ENZYME"/>
    <property type="match status" value="1"/>
</dbReference>
<proteinExistence type="inferred from homology"/>
<evidence type="ECO:0000259" key="14">
    <source>
        <dbReference type="SMART" id="SM01124"/>
    </source>
</evidence>